<organism evidence="2 3">
    <name type="scientific">Prunus avium</name>
    <name type="common">Cherry</name>
    <name type="synonym">Cerasus avium</name>
    <dbReference type="NCBI Taxonomy" id="42229"/>
    <lineage>
        <taxon>Eukaryota</taxon>
        <taxon>Viridiplantae</taxon>
        <taxon>Streptophyta</taxon>
        <taxon>Embryophyta</taxon>
        <taxon>Tracheophyta</taxon>
        <taxon>Spermatophyta</taxon>
        <taxon>Magnoliopsida</taxon>
        <taxon>eudicotyledons</taxon>
        <taxon>Gunneridae</taxon>
        <taxon>Pentapetalae</taxon>
        <taxon>rosids</taxon>
        <taxon>fabids</taxon>
        <taxon>Rosales</taxon>
        <taxon>Rosaceae</taxon>
        <taxon>Amygdaloideae</taxon>
        <taxon>Amygdaleae</taxon>
        <taxon>Prunus</taxon>
    </lineage>
</organism>
<evidence type="ECO:0000313" key="3">
    <source>
        <dbReference type="RefSeq" id="XP_021834560.1"/>
    </source>
</evidence>
<dbReference type="RefSeq" id="XP_021834560.1">
    <property type="nucleotide sequence ID" value="XM_021978868.1"/>
</dbReference>
<dbReference type="KEGG" id="pavi:110774335"/>
<dbReference type="Proteomes" id="UP000515124">
    <property type="component" value="Unplaced"/>
</dbReference>
<dbReference type="InterPro" id="IPR043502">
    <property type="entry name" value="DNA/RNA_pol_sf"/>
</dbReference>
<protein>
    <submittedName>
        <fullName evidence="3">Uncharacterized protein LOC110774335</fullName>
    </submittedName>
</protein>
<name>A0A6P5U5Z8_PRUAV</name>
<dbReference type="Pfam" id="PF07727">
    <property type="entry name" value="RVT_2"/>
    <property type="match status" value="1"/>
</dbReference>
<dbReference type="AlphaFoldDB" id="A0A6P5U5Z8"/>
<dbReference type="CDD" id="cd09272">
    <property type="entry name" value="RNase_HI_RT_Ty1"/>
    <property type="match status" value="1"/>
</dbReference>
<gene>
    <name evidence="3" type="primary">LOC110774335</name>
</gene>
<dbReference type="InterPro" id="IPR013103">
    <property type="entry name" value="RVT_2"/>
</dbReference>
<reference evidence="3" key="1">
    <citation type="submission" date="2025-08" db="UniProtKB">
        <authorList>
            <consortium name="RefSeq"/>
        </authorList>
    </citation>
    <scope>IDENTIFICATION</scope>
</reference>
<dbReference type="PANTHER" id="PTHR11439">
    <property type="entry name" value="GAG-POL-RELATED RETROTRANSPOSON"/>
    <property type="match status" value="1"/>
</dbReference>
<evidence type="ECO:0000259" key="1">
    <source>
        <dbReference type="Pfam" id="PF07727"/>
    </source>
</evidence>
<keyword evidence="2" id="KW-1185">Reference proteome</keyword>
<accession>A0A6P5U5Z8</accession>
<dbReference type="GeneID" id="110774335"/>
<dbReference type="SUPFAM" id="SSF56672">
    <property type="entry name" value="DNA/RNA polymerases"/>
    <property type="match status" value="1"/>
</dbReference>
<evidence type="ECO:0000313" key="2">
    <source>
        <dbReference type="Proteomes" id="UP000515124"/>
    </source>
</evidence>
<feature type="domain" description="Reverse transcriptase Ty1/copia-type" evidence="1">
    <location>
        <begin position="2"/>
        <end position="106"/>
    </location>
</feature>
<dbReference type="PANTHER" id="PTHR11439:SF467">
    <property type="entry name" value="INTEGRASE CATALYTIC DOMAIN-CONTAINING PROTEIN"/>
    <property type="match status" value="1"/>
</dbReference>
<proteinExistence type="predicted"/>
<sequence>MKNFGYIQDNANHTLFLKRDGRRLIALIVYMDDIAITGNDTEEQLKLQKYLSQEFEMKNLGDLKYFLGIEVARSTTGIFMSQRKYVLDLLTETGMLGCKPADTPIEMNHKNAVDRILRYLKLALGKGLMFSNNRDLEVVGYTDTDWAGSITDRRSTLGYFTFVGGNLVTWRSKKQNVVSWSSAEVEY</sequence>